<dbReference type="Gene3D" id="3.10.50.40">
    <property type="match status" value="1"/>
</dbReference>
<dbReference type="EC" id="5.2.1.8" evidence="6"/>
<dbReference type="Pfam" id="PF00254">
    <property type="entry name" value="FKBP_C"/>
    <property type="match status" value="1"/>
</dbReference>
<name>A0A1I2G2W3_9BACT</name>
<keyword evidence="7" id="KW-0732">Signal</keyword>
<accession>A0A1I2G2W3</accession>
<evidence type="ECO:0000256" key="5">
    <source>
        <dbReference type="PROSITE-ProRule" id="PRU00277"/>
    </source>
</evidence>
<protein>
    <recommendedName>
        <fullName evidence="6">Peptidyl-prolyl cis-trans isomerase</fullName>
        <ecNumber evidence="6">5.2.1.8</ecNumber>
    </recommendedName>
</protein>
<dbReference type="InterPro" id="IPR046357">
    <property type="entry name" value="PPIase_dom_sf"/>
</dbReference>
<reference evidence="9 10" key="1">
    <citation type="submission" date="2016-10" db="EMBL/GenBank/DDBJ databases">
        <authorList>
            <person name="de Groot N.N."/>
        </authorList>
    </citation>
    <scope>NUCLEOTIDE SEQUENCE [LARGE SCALE GENOMIC DNA]</scope>
    <source>
        <strain>GEY</strain>
        <strain evidence="10">DSM 9560</strain>
    </source>
</reference>
<evidence type="ECO:0000256" key="1">
    <source>
        <dbReference type="ARBA" id="ARBA00000971"/>
    </source>
</evidence>
<dbReference type="STRING" id="1003.SAMN04488541_101627"/>
<dbReference type="PANTHER" id="PTHR43811">
    <property type="entry name" value="FKBP-TYPE PEPTIDYL-PROLYL CIS-TRANS ISOMERASE FKPA"/>
    <property type="match status" value="1"/>
</dbReference>
<evidence type="ECO:0000256" key="4">
    <source>
        <dbReference type="ARBA" id="ARBA00023235"/>
    </source>
</evidence>
<keyword evidence="3 5" id="KW-0697">Rotamase</keyword>
<keyword evidence="10" id="KW-1185">Reference proteome</keyword>
<dbReference type="GO" id="GO:0003755">
    <property type="term" value="F:peptidyl-prolyl cis-trans isomerase activity"/>
    <property type="evidence" value="ECO:0007669"/>
    <property type="project" value="UniProtKB-UniRule"/>
</dbReference>
<dbReference type="InterPro" id="IPR001179">
    <property type="entry name" value="PPIase_FKBP_dom"/>
</dbReference>
<feature type="signal peptide" evidence="7">
    <location>
        <begin position="1"/>
        <end position="25"/>
    </location>
</feature>
<dbReference type="SUPFAM" id="SSF54534">
    <property type="entry name" value="FKBP-like"/>
    <property type="match status" value="1"/>
</dbReference>
<dbReference type="OrthoDB" id="9814548at2"/>
<proteinExistence type="inferred from homology"/>
<feature type="domain" description="PPIase FKBP-type" evidence="8">
    <location>
        <begin position="74"/>
        <end position="170"/>
    </location>
</feature>
<feature type="chain" id="PRO_5011698720" description="Peptidyl-prolyl cis-trans isomerase" evidence="7">
    <location>
        <begin position="26"/>
        <end position="173"/>
    </location>
</feature>
<sequence>MKFISLIAISLITCLALLGSCKTKSALDAEALANREDMIIREYLADKGINAEKFSSGVYYQRLQQGLGSKPSNGDTVFVHYTGNIIYSYVFDSSRFKGEPFRFRIGTNQVIKGWDIGVANMSVGERGVLFIPSTLGYGSCGSPCGSSTSSIKTIPPNSILIFDVELLEIRKQR</sequence>
<dbReference type="Proteomes" id="UP000199513">
    <property type="component" value="Unassembled WGS sequence"/>
</dbReference>
<dbReference type="RefSeq" id="WP_091544804.1">
    <property type="nucleotide sequence ID" value="NZ_FONY01000016.1"/>
</dbReference>
<evidence type="ECO:0000313" key="9">
    <source>
        <dbReference type="EMBL" id="SFF10981.1"/>
    </source>
</evidence>
<comment type="similarity">
    <text evidence="2 6">Belongs to the FKBP-type PPIase family.</text>
</comment>
<comment type="catalytic activity">
    <reaction evidence="1 5 6">
        <text>[protein]-peptidylproline (omega=180) = [protein]-peptidylproline (omega=0)</text>
        <dbReference type="Rhea" id="RHEA:16237"/>
        <dbReference type="Rhea" id="RHEA-COMP:10747"/>
        <dbReference type="Rhea" id="RHEA-COMP:10748"/>
        <dbReference type="ChEBI" id="CHEBI:83833"/>
        <dbReference type="ChEBI" id="CHEBI:83834"/>
        <dbReference type="EC" id="5.2.1.8"/>
    </reaction>
</comment>
<gene>
    <name evidence="9" type="ORF">SAMN04488541_101627</name>
</gene>
<evidence type="ECO:0000256" key="2">
    <source>
        <dbReference type="ARBA" id="ARBA00006577"/>
    </source>
</evidence>
<evidence type="ECO:0000256" key="6">
    <source>
        <dbReference type="RuleBase" id="RU003915"/>
    </source>
</evidence>
<dbReference type="AlphaFoldDB" id="A0A1I2G2W3"/>
<evidence type="ECO:0000256" key="3">
    <source>
        <dbReference type="ARBA" id="ARBA00023110"/>
    </source>
</evidence>
<evidence type="ECO:0000259" key="8">
    <source>
        <dbReference type="PROSITE" id="PS50059"/>
    </source>
</evidence>
<dbReference type="PROSITE" id="PS50059">
    <property type="entry name" value="FKBP_PPIASE"/>
    <property type="match status" value="1"/>
</dbReference>
<evidence type="ECO:0000313" key="10">
    <source>
        <dbReference type="Proteomes" id="UP000199513"/>
    </source>
</evidence>
<dbReference type="FunFam" id="3.10.50.40:FF:000006">
    <property type="entry name" value="Peptidyl-prolyl cis-trans isomerase"/>
    <property type="match status" value="1"/>
</dbReference>
<dbReference type="PANTHER" id="PTHR43811:SF19">
    <property type="entry name" value="39 KDA FK506-BINDING NUCLEAR PROTEIN"/>
    <property type="match status" value="1"/>
</dbReference>
<evidence type="ECO:0000256" key="7">
    <source>
        <dbReference type="SAM" id="SignalP"/>
    </source>
</evidence>
<keyword evidence="4 5" id="KW-0413">Isomerase</keyword>
<dbReference type="PROSITE" id="PS51257">
    <property type="entry name" value="PROKAR_LIPOPROTEIN"/>
    <property type="match status" value="1"/>
</dbReference>
<organism evidence="9 10">
    <name type="scientific">Thermoflexibacter ruber</name>
    <dbReference type="NCBI Taxonomy" id="1003"/>
    <lineage>
        <taxon>Bacteria</taxon>
        <taxon>Pseudomonadati</taxon>
        <taxon>Bacteroidota</taxon>
        <taxon>Cytophagia</taxon>
        <taxon>Cytophagales</taxon>
        <taxon>Thermoflexibacteraceae</taxon>
        <taxon>Thermoflexibacter</taxon>
    </lineage>
</organism>
<dbReference type="EMBL" id="FONY01000016">
    <property type="protein sequence ID" value="SFF10981.1"/>
    <property type="molecule type" value="Genomic_DNA"/>
</dbReference>